<keyword evidence="4" id="KW-0285">Flavoprotein</keyword>
<keyword evidence="6" id="KW-0274">FAD</keyword>
<dbReference type="PANTHER" id="PTHR13914">
    <property type="entry name" value="PROLINE OXIDASE"/>
    <property type="match status" value="1"/>
</dbReference>
<dbReference type="Proteomes" id="UP001601992">
    <property type="component" value="Unassembled WGS sequence"/>
</dbReference>
<evidence type="ECO:0000256" key="9">
    <source>
        <dbReference type="ARBA" id="ARBA00048779"/>
    </source>
</evidence>
<evidence type="ECO:0000256" key="1">
    <source>
        <dbReference type="ARBA" id="ARBA00001974"/>
    </source>
</evidence>
<dbReference type="InterPro" id="IPR002872">
    <property type="entry name" value="Proline_DH_dom"/>
</dbReference>
<protein>
    <recommendedName>
        <fullName evidence="3">proline dehydrogenase</fullName>
        <ecNumber evidence="3">1.5.5.2</ecNumber>
    </recommendedName>
</protein>
<evidence type="ECO:0000256" key="3">
    <source>
        <dbReference type="ARBA" id="ARBA00012695"/>
    </source>
</evidence>
<keyword evidence="8" id="KW-0642">Proline metabolism</keyword>
<evidence type="ECO:0000259" key="10">
    <source>
        <dbReference type="Pfam" id="PF01619"/>
    </source>
</evidence>
<comment type="caution">
    <text evidence="11">The sequence shown here is derived from an EMBL/GenBank/DDBJ whole genome shotgun (WGS) entry which is preliminary data.</text>
</comment>
<evidence type="ECO:0000313" key="12">
    <source>
        <dbReference type="Proteomes" id="UP001601992"/>
    </source>
</evidence>
<feature type="domain" description="Proline dehydrogenase" evidence="10">
    <location>
        <begin position="63"/>
        <end position="326"/>
    </location>
</feature>
<dbReference type="EC" id="1.5.5.2" evidence="3"/>
<dbReference type="Pfam" id="PF01619">
    <property type="entry name" value="Pro_dh"/>
    <property type="match status" value="1"/>
</dbReference>
<dbReference type="InterPro" id="IPR029041">
    <property type="entry name" value="FAD-linked_oxidoreductase-like"/>
</dbReference>
<accession>A0ABW6S264</accession>
<evidence type="ECO:0000256" key="2">
    <source>
        <dbReference type="ARBA" id="ARBA00004739"/>
    </source>
</evidence>
<gene>
    <name evidence="11" type="ORF">ACFYXQ_21680</name>
</gene>
<dbReference type="Gene3D" id="3.20.20.220">
    <property type="match status" value="1"/>
</dbReference>
<dbReference type="PANTHER" id="PTHR13914:SF0">
    <property type="entry name" value="PROLINE DEHYDROGENASE 1, MITOCHONDRIAL"/>
    <property type="match status" value="1"/>
</dbReference>
<evidence type="ECO:0000256" key="4">
    <source>
        <dbReference type="ARBA" id="ARBA00022630"/>
    </source>
</evidence>
<dbReference type="SUPFAM" id="SSF51730">
    <property type="entry name" value="FAD-linked oxidoreductase"/>
    <property type="match status" value="1"/>
</dbReference>
<proteinExistence type="predicted"/>
<reference evidence="11 12" key="1">
    <citation type="submission" date="2024-10" db="EMBL/GenBank/DDBJ databases">
        <title>The Natural Products Discovery Center: Release of the First 8490 Sequenced Strains for Exploring Actinobacteria Biosynthetic Diversity.</title>
        <authorList>
            <person name="Kalkreuter E."/>
            <person name="Kautsar S.A."/>
            <person name="Yang D."/>
            <person name="Bader C.D."/>
            <person name="Teijaro C.N."/>
            <person name="Fluegel L."/>
            <person name="Davis C.M."/>
            <person name="Simpson J.R."/>
            <person name="Lauterbach L."/>
            <person name="Steele A.D."/>
            <person name="Gui C."/>
            <person name="Meng S."/>
            <person name="Li G."/>
            <person name="Viehrig K."/>
            <person name="Ye F."/>
            <person name="Su P."/>
            <person name="Kiefer A.F."/>
            <person name="Nichols A."/>
            <person name="Cepeda A.J."/>
            <person name="Yan W."/>
            <person name="Fan B."/>
            <person name="Jiang Y."/>
            <person name="Adhikari A."/>
            <person name="Zheng C.-J."/>
            <person name="Schuster L."/>
            <person name="Cowan T.M."/>
            <person name="Smanski M.J."/>
            <person name="Chevrette M.G."/>
            <person name="De Carvalho L.P.S."/>
            <person name="Shen B."/>
        </authorList>
    </citation>
    <scope>NUCLEOTIDE SEQUENCE [LARGE SCALE GENOMIC DNA]</scope>
    <source>
        <strain evidence="11 12">NPDC002593</strain>
    </source>
</reference>
<evidence type="ECO:0000256" key="7">
    <source>
        <dbReference type="ARBA" id="ARBA00023002"/>
    </source>
</evidence>
<comment type="cofactor">
    <cofactor evidence="1">
        <name>FAD</name>
        <dbReference type="ChEBI" id="CHEBI:57692"/>
    </cofactor>
</comment>
<evidence type="ECO:0000256" key="8">
    <source>
        <dbReference type="ARBA" id="ARBA00023062"/>
    </source>
</evidence>
<evidence type="ECO:0000256" key="6">
    <source>
        <dbReference type="ARBA" id="ARBA00022827"/>
    </source>
</evidence>
<organism evidence="11 12">
    <name type="scientific">Nocardia jiangxiensis</name>
    <dbReference type="NCBI Taxonomy" id="282685"/>
    <lineage>
        <taxon>Bacteria</taxon>
        <taxon>Bacillati</taxon>
        <taxon>Actinomycetota</taxon>
        <taxon>Actinomycetes</taxon>
        <taxon>Mycobacteriales</taxon>
        <taxon>Nocardiaceae</taxon>
        <taxon>Nocardia</taxon>
    </lineage>
</organism>
<comment type="catalytic activity">
    <reaction evidence="9">
        <text>L-proline + a quinone = (S)-1-pyrroline-5-carboxylate + a quinol + H(+)</text>
        <dbReference type="Rhea" id="RHEA:23784"/>
        <dbReference type="ChEBI" id="CHEBI:15378"/>
        <dbReference type="ChEBI" id="CHEBI:17388"/>
        <dbReference type="ChEBI" id="CHEBI:24646"/>
        <dbReference type="ChEBI" id="CHEBI:60039"/>
        <dbReference type="ChEBI" id="CHEBI:132124"/>
        <dbReference type="EC" id="1.5.5.2"/>
    </reaction>
</comment>
<evidence type="ECO:0000313" key="11">
    <source>
        <dbReference type="EMBL" id="MFF3570392.1"/>
    </source>
</evidence>
<evidence type="ECO:0000256" key="5">
    <source>
        <dbReference type="ARBA" id="ARBA00022741"/>
    </source>
</evidence>
<dbReference type="PIRSF" id="PIRSF000196">
    <property type="entry name" value="Pro_dehydrog"/>
    <property type="match status" value="1"/>
</dbReference>
<dbReference type="RefSeq" id="WP_051192954.1">
    <property type="nucleotide sequence ID" value="NZ_JBIAQY010000007.1"/>
</dbReference>
<keyword evidence="7" id="KW-0560">Oxidoreductase</keyword>
<dbReference type="EMBL" id="JBIAQY010000007">
    <property type="protein sequence ID" value="MFF3570392.1"/>
    <property type="molecule type" value="Genomic_DNA"/>
</dbReference>
<comment type="pathway">
    <text evidence="2">Amino-acid degradation; L-proline degradation into L-glutamate; L-glutamate from L-proline: step 1/2.</text>
</comment>
<dbReference type="InterPro" id="IPR015659">
    <property type="entry name" value="Proline_oxidase"/>
</dbReference>
<keyword evidence="12" id="KW-1185">Reference proteome</keyword>
<sequence length="346" mass="38532">MSAEFTRPADSAAHRPALVLANPLRPALLAAARSARAERGLTRIPVTRRIVDRFVAGDSRDIAMETVRELVRQDRFVTIDYLGEDTVDPERAEQVVQEYLRLLEALAQLPQGSADAPRPLEISVKLSALGLALGEDGHAVALRNARVIAEAAAAAGIWMTVDAEDHATTDSRLAIVRGLRHEHPETVGTVLQAYLRRTEADCEAFAQEGARIRLCKGAYDEPESVAFRRKREVDASYLRCLRILMRGKGYPMVATHDPAMIEAAALLATAASRGCADFEFQMLYGIRPAEQERLTGLGQHLRVYVPFGEQWYGYFVRRLAERPANLLFFLRSAMPEARGQYYWTVK</sequence>
<name>A0ABW6S264_9NOCA</name>
<keyword evidence="5" id="KW-0547">Nucleotide-binding</keyword>
<dbReference type="InterPro" id="IPR008219">
    <property type="entry name" value="PRODH_bac_arc"/>
</dbReference>